<proteinExistence type="predicted"/>
<feature type="region of interest" description="Disordered" evidence="1">
    <location>
        <begin position="92"/>
        <end position="164"/>
    </location>
</feature>
<feature type="region of interest" description="Disordered" evidence="1">
    <location>
        <begin position="260"/>
        <end position="280"/>
    </location>
</feature>
<gene>
    <name evidence="2" type="ORF">C3747_206g3</name>
</gene>
<dbReference type="EMBL" id="PRFC01000206">
    <property type="protein sequence ID" value="PWV00459.1"/>
    <property type="molecule type" value="Genomic_DNA"/>
</dbReference>
<name>A0A2V2VZ13_TRYCR</name>
<dbReference type="VEuPathDB" id="TriTrypDB:C3747_206g3"/>
<feature type="compositionally biased region" description="Low complexity" evidence="1">
    <location>
        <begin position="120"/>
        <end position="129"/>
    </location>
</feature>
<dbReference type="VEuPathDB" id="TriTrypDB:TcCLB.511657.50"/>
<protein>
    <submittedName>
        <fullName evidence="2">Uncharacterized protein</fullName>
    </submittedName>
</protein>
<organism evidence="2 3">
    <name type="scientific">Trypanosoma cruzi</name>
    <dbReference type="NCBI Taxonomy" id="5693"/>
    <lineage>
        <taxon>Eukaryota</taxon>
        <taxon>Discoba</taxon>
        <taxon>Euglenozoa</taxon>
        <taxon>Kinetoplastea</taxon>
        <taxon>Metakinetoplastina</taxon>
        <taxon>Trypanosomatida</taxon>
        <taxon>Trypanosomatidae</taxon>
        <taxon>Trypanosoma</taxon>
        <taxon>Schizotrypanum</taxon>
    </lineage>
</organism>
<feature type="region of interest" description="Disordered" evidence="1">
    <location>
        <begin position="35"/>
        <end position="60"/>
    </location>
</feature>
<evidence type="ECO:0000313" key="2">
    <source>
        <dbReference type="EMBL" id="PWV00459.1"/>
    </source>
</evidence>
<sequence length="280" mass="31569">MTVFFLGFHLNTRPFMVKQYMMRPTGVAPAKVPLPPLNVPSTEGTNSNEAASPHADKHHTLPSLRTVKVPLPVASPFFQHYSSKRLASNAAGINEKSFPRKSTRHDKPHPFFSECVVPTSMGSPSSSISHATATRNSVGSLSSSTLAPSISQKRGVGAKNPTNSLMLPHVRRKAINLMLIPPSDAQLRPLKFKSLTREVTRRQLEIERQMDRLSGREQILRRKYDAETQQGSRRVHQLLSECHSDKQKIEAYAGFLSDKRKKNEDTMRRKQKFPLERIKR</sequence>
<feature type="compositionally biased region" description="Low complexity" evidence="1">
    <location>
        <begin position="137"/>
        <end position="151"/>
    </location>
</feature>
<dbReference type="VEuPathDB" id="TriTrypDB:TCDM_04331"/>
<accession>A0A2V2VZ13</accession>
<evidence type="ECO:0000256" key="1">
    <source>
        <dbReference type="SAM" id="MobiDB-lite"/>
    </source>
</evidence>
<reference evidence="2 3" key="1">
    <citation type="journal article" date="2018" name="Microb. Genom.">
        <title>Expanding an expanded genome: long-read sequencing of Trypanosoma cruzi.</title>
        <authorList>
            <person name="Berna L."/>
            <person name="Rodriguez M."/>
            <person name="Chiribao M.L."/>
            <person name="Parodi-Talice A."/>
            <person name="Pita S."/>
            <person name="Rijo G."/>
            <person name="Alvarez-Valin F."/>
            <person name="Robello C."/>
        </authorList>
    </citation>
    <scope>NUCLEOTIDE SEQUENCE [LARGE SCALE GENOMIC DNA]</scope>
    <source>
        <strain evidence="2 3">TCC</strain>
    </source>
</reference>
<dbReference type="Proteomes" id="UP000246078">
    <property type="component" value="Unassembled WGS sequence"/>
</dbReference>
<dbReference type="VEuPathDB" id="TriTrypDB:TcCL_NonESM07287"/>
<dbReference type="VEuPathDB" id="TriTrypDB:C4B63_31g94"/>
<dbReference type="VEuPathDB" id="TriTrypDB:TcBrA4_0113630"/>
<feature type="compositionally biased region" description="Polar residues" evidence="1">
    <location>
        <begin position="39"/>
        <end position="50"/>
    </location>
</feature>
<dbReference type="VEuPathDB" id="TriTrypDB:TcG_05730"/>
<dbReference type="VEuPathDB" id="TriTrypDB:BCY84_10633"/>
<dbReference type="VEuPathDB" id="TriTrypDB:Tc_MARK_8935"/>
<evidence type="ECO:0000313" key="3">
    <source>
        <dbReference type="Proteomes" id="UP000246078"/>
    </source>
</evidence>
<comment type="caution">
    <text evidence="2">The sequence shown here is derived from an EMBL/GenBank/DDBJ whole genome shotgun (WGS) entry which is preliminary data.</text>
</comment>
<dbReference type="AlphaFoldDB" id="A0A2V2VZ13"/>
<dbReference type="VEuPathDB" id="TriTrypDB:ECC02_000792"/>
<dbReference type="VEuPathDB" id="TriTrypDB:TcCLB.507809.140"/>
<dbReference type="VEuPathDB" id="TriTrypDB:TCSYLVIO_010557"/>
<dbReference type="VEuPathDB" id="TriTrypDB:TcYC6_0065900"/>